<evidence type="ECO:0000313" key="3">
    <source>
        <dbReference type="Proteomes" id="UP000075357"/>
    </source>
</evidence>
<dbReference type="RefSeq" id="WP_231860930.1">
    <property type="nucleotide sequence ID" value="NZ_LRAD01000053.1"/>
</dbReference>
<dbReference type="PATRIC" id="fig|36807.3.peg.2485"/>
<organism evidence="2 3">
    <name type="scientific">Microbacterium laevaniformans</name>
    <dbReference type="NCBI Taxonomy" id="36807"/>
    <lineage>
        <taxon>Bacteria</taxon>
        <taxon>Bacillati</taxon>
        <taxon>Actinomycetota</taxon>
        <taxon>Actinomycetes</taxon>
        <taxon>Micrococcales</taxon>
        <taxon>Microbacteriaceae</taxon>
        <taxon>Microbacterium</taxon>
    </lineage>
</organism>
<proteinExistence type="predicted"/>
<comment type="caution">
    <text evidence="2">The sequence shown here is derived from an EMBL/GenBank/DDBJ whole genome shotgun (WGS) entry which is preliminary data.</text>
</comment>
<evidence type="ECO:0000313" key="2">
    <source>
        <dbReference type="EMBL" id="KXZ58739.1"/>
    </source>
</evidence>
<feature type="chain" id="PRO_5007562531" description="ATP/GTP-binding protein" evidence="1">
    <location>
        <begin position="29"/>
        <end position="342"/>
    </location>
</feature>
<feature type="signal peptide" evidence="1">
    <location>
        <begin position="1"/>
        <end position="28"/>
    </location>
</feature>
<evidence type="ECO:0000256" key="1">
    <source>
        <dbReference type="SAM" id="SignalP"/>
    </source>
</evidence>
<dbReference type="STRING" id="36807.Mlaev_02442"/>
<name>A0A150H9G6_9MICO</name>
<dbReference type="Proteomes" id="UP000075357">
    <property type="component" value="Unassembled WGS sequence"/>
</dbReference>
<accession>A0A150H9G6</accession>
<keyword evidence="3" id="KW-1185">Reference proteome</keyword>
<evidence type="ECO:0008006" key="4">
    <source>
        <dbReference type="Google" id="ProtNLM"/>
    </source>
</evidence>
<sequence length="342" mass="36489">MLRRGLAALVAAGALIAGMLVATAPAAAADGVWCNEDQQCYVQLSYRPADPSPSPDSNGWTAGAPRCYMITSESQAIAQGFEPDEIFVYSESGGYTEWYVLVNCGSGISYWSNNRQCYVSMAPGEWPAQPPQYDQDAGYYVCTSGVLGPGGGVDIDDTYFWSNTVPPGLQVLTPGNAAAQLISTFQLRGVTIGMAPRVNPEWGHRRTYVGIPVWLWVDDPEPLTWGPYTETATLGGQTITATAKVSAIRWEMGDGGTEVCGSTGTPYTYRTEITASPTCGYTYTRTSSSSPADRFTVTAVSQWVVTWTSLSGANGTVNLTTSSSVDLEVNELQSVTVPNPNG</sequence>
<gene>
    <name evidence="2" type="ORF">Mlaev_02442</name>
</gene>
<protein>
    <recommendedName>
        <fullName evidence="4">ATP/GTP-binding protein</fullName>
    </recommendedName>
</protein>
<dbReference type="AlphaFoldDB" id="A0A150H9G6"/>
<keyword evidence="1" id="KW-0732">Signal</keyword>
<dbReference type="EMBL" id="LRAD01000053">
    <property type="protein sequence ID" value="KXZ58739.1"/>
    <property type="molecule type" value="Genomic_DNA"/>
</dbReference>
<reference evidence="2 3" key="1">
    <citation type="submission" date="2016-01" db="EMBL/GenBank/DDBJ databases">
        <title>Draft genome sequences of Microbacterium laevaniformans LCDC 91-0039 and the type strain of Microbacterium hominis LCDC 84-209.</title>
        <authorList>
            <person name="Bernier A.-M."/>
            <person name="Bernard K."/>
        </authorList>
    </citation>
    <scope>NUCLEOTIDE SEQUENCE [LARGE SCALE GENOMIC DNA]</scope>
    <source>
        <strain evidence="2 3">LCDC 91-0039</strain>
    </source>
</reference>